<comment type="caution">
    <text evidence="7">The sequence shown here is derived from an EMBL/GenBank/DDBJ whole genome shotgun (WGS) entry which is preliminary data.</text>
</comment>
<comment type="catalytic activity">
    <reaction evidence="1">
        <text>Hydrolysis of terminal non-reducing N-acetyl-D-hexosamine residues in N-acetyl-beta-D-hexosaminides.</text>
        <dbReference type="EC" id="3.2.1.52"/>
    </reaction>
</comment>
<proteinExistence type="inferred from homology"/>
<organism evidence="7 8">
    <name type="scientific">Candidatus Scatocola faecipullorum</name>
    <dbReference type="NCBI Taxonomy" id="2840917"/>
    <lineage>
        <taxon>Bacteria</taxon>
        <taxon>Pseudomonadati</taxon>
        <taxon>Pseudomonadota</taxon>
        <taxon>Alphaproteobacteria</taxon>
        <taxon>Rhodospirillales</taxon>
        <taxon>Rhodospirillaceae</taxon>
        <taxon>Rhodospirillaceae incertae sedis</taxon>
        <taxon>Candidatus Scatocola</taxon>
    </lineage>
</organism>
<evidence type="ECO:0000313" key="8">
    <source>
        <dbReference type="Proteomes" id="UP000824107"/>
    </source>
</evidence>
<evidence type="ECO:0000256" key="5">
    <source>
        <dbReference type="ARBA" id="ARBA00023295"/>
    </source>
</evidence>
<dbReference type="SUPFAM" id="SSF51445">
    <property type="entry name" value="(Trans)glycosidases"/>
    <property type="match status" value="1"/>
</dbReference>
<accession>A0A9D1M3C4</accession>
<dbReference type="InterPro" id="IPR050226">
    <property type="entry name" value="NagZ_Beta-hexosaminidase"/>
</dbReference>
<dbReference type="GO" id="GO:0009254">
    <property type="term" value="P:peptidoglycan turnover"/>
    <property type="evidence" value="ECO:0007669"/>
    <property type="project" value="TreeGrafter"/>
</dbReference>
<dbReference type="InterPro" id="IPR036962">
    <property type="entry name" value="Glyco_hydro_3_N_sf"/>
</dbReference>
<evidence type="ECO:0000256" key="2">
    <source>
        <dbReference type="ARBA" id="ARBA00005336"/>
    </source>
</evidence>
<dbReference type="InterPro" id="IPR017853">
    <property type="entry name" value="GH"/>
</dbReference>
<reference evidence="7" key="2">
    <citation type="journal article" date="2021" name="PeerJ">
        <title>Extensive microbial diversity within the chicken gut microbiome revealed by metagenomics and culture.</title>
        <authorList>
            <person name="Gilroy R."/>
            <person name="Ravi A."/>
            <person name="Getino M."/>
            <person name="Pursley I."/>
            <person name="Horton D.L."/>
            <person name="Alikhan N.F."/>
            <person name="Baker D."/>
            <person name="Gharbi K."/>
            <person name="Hall N."/>
            <person name="Watson M."/>
            <person name="Adriaenssens E.M."/>
            <person name="Foster-Nyarko E."/>
            <person name="Jarju S."/>
            <person name="Secka A."/>
            <person name="Antonio M."/>
            <person name="Oren A."/>
            <person name="Chaudhuri R.R."/>
            <person name="La Ragione R."/>
            <person name="Hildebrand F."/>
            <person name="Pallen M.J."/>
        </authorList>
    </citation>
    <scope>NUCLEOTIDE SEQUENCE</scope>
    <source>
        <strain evidence="7">ChiW3-316</strain>
    </source>
</reference>
<protein>
    <recommendedName>
        <fullName evidence="3">beta-N-acetylhexosaminidase</fullName>
        <ecNumber evidence="3">3.2.1.52</ecNumber>
    </recommendedName>
</protein>
<dbReference type="GO" id="GO:0005975">
    <property type="term" value="P:carbohydrate metabolic process"/>
    <property type="evidence" value="ECO:0007669"/>
    <property type="project" value="InterPro"/>
</dbReference>
<evidence type="ECO:0000256" key="3">
    <source>
        <dbReference type="ARBA" id="ARBA00012663"/>
    </source>
</evidence>
<dbReference type="Pfam" id="PF00933">
    <property type="entry name" value="Glyco_hydro_3"/>
    <property type="match status" value="1"/>
</dbReference>
<evidence type="ECO:0000256" key="1">
    <source>
        <dbReference type="ARBA" id="ARBA00001231"/>
    </source>
</evidence>
<dbReference type="InterPro" id="IPR001764">
    <property type="entry name" value="Glyco_hydro_3_N"/>
</dbReference>
<dbReference type="NCBIfam" id="NF003740">
    <property type="entry name" value="PRK05337.1"/>
    <property type="match status" value="1"/>
</dbReference>
<dbReference type="EMBL" id="DVNC01000022">
    <property type="protein sequence ID" value="HIU53050.1"/>
    <property type="molecule type" value="Genomic_DNA"/>
</dbReference>
<keyword evidence="4 7" id="KW-0378">Hydrolase</keyword>
<sequence>MEKPILAAMLSCSSVKLSDAEKRLFEKYNPLGVTLFGRNLVSPAQIQALTKEIKETVGRDDVLIAVDQEGGRVRRLQGDGFYDIVSMEQLGNIAAKQGIGKAIAAAIEHSILTCQDLHKAGFNFNYAPVLDIAYPETTPALRNRCFGSDEKLIVLLGGVMAEEYAANGICPCIKHLPGHGRAQADPHLHLPVITASLKELEKDFYPFRQLNQTPAGMTAHVVIEAVDDLPATQSSKVIREIIRGVIEFDGLLISDAIDMKALSGTAAEKAAGALKAGCDAVCYCSGNAAEMEEVCRSCTNLADKSLIRFAKIKNIIQTKLNTEVLAEAYYEITGPAETYDSQYDATEVLHRMQQKD</sequence>
<keyword evidence="5 7" id="KW-0326">Glycosidase</keyword>
<feature type="domain" description="Glycoside hydrolase family 3 N-terminal" evidence="6">
    <location>
        <begin position="11"/>
        <end position="296"/>
    </location>
</feature>
<reference evidence="7" key="1">
    <citation type="submission" date="2020-10" db="EMBL/GenBank/DDBJ databases">
        <authorList>
            <person name="Gilroy R."/>
        </authorList>
    </citation>
    <scope>NUCLEOTIDE SEQUENCE</scope>
    <source>
        <strain evidence="7">ChiW3-316</strain>
    </source>
</reference>
<dbReference type="GO" id="GO:0004563">
    <property type="term" value="F:beta-N-acetylhexosaminidase activity"/>
    <property type="evidence" value="ECO:0007669"/>
    <property type="project" value="UniProtKB-EC"/>
</dbReference>
<name>A0A9D1M3C4_9PROT</name>
<evidence type="ECO:0000313" key="7">
    <source>
        <dbReference type="EMBL" id="HIU53050.1"/>
    </source>
</evidence>
<dbReference type="EC" id="3.2.1.52" evidence="3"/>
<evidence type="ECO:0000259" key="6">
    <source>
        <dbReference type="Pfam" id="PF00933"/>
    </source>
</evidence>
<comment type="similarity">
    <text evidence="2">Belongs to the glycosyl hydrolase 3 family.</text>
</comment>
<evidence type="ECO:0000256" key="4">
    <source>
        <dbReference type="ARBA" id="ARBA00022801"/>
    </source>
</evidence>
<dbReference type="Proteomes" id="UP000824107">
    <property type="component" value="Unassembled WGS sequence"/>
</dbReference>
<dbReference type="PANTHER" id="PTHR30480">
    <property type="entry name" value="BETA-HEXOSAMINIDASE-RELATED"/>
    <property type="match status" value="1"/>
</dbReference>
<dbReference type="Gene3D" id="3.20.20.300">
    <property type="entry name" value="Glycoside hydrolase, family 3, N-terminal domain"/>
    <property type="match status" value="1"/>
</dbReference>
<dbReference type="PANTHER" id="PTHR30480:SF13">
    <property type="entry name" value="BETA-HEXOSAMINIDASE"/>
    <property type="match status" value="1"/>
</dbReference>
<dbReference type="AlphaFoldDB" id="A0A9D1M3C4"/>
<gene>
    <name evidence="7" type="primary">nagZ</name>
    <name evidence="7" type="ORF">IAD20_03100</name>
</gene>